<sequence>MAKGKKKKKKERRNVGSGCAYVSASYNNTIVSLTDQKGDVISWASAGSCGFRGPKKSTPYAAQVIVKAAVDKAKAQGLIEVNVFVKGVGTGRESAVRALNANGLNIISIKDMTPIPHNGCRPRKPRRI</sequence>
<reference evidence="9 10" key="1">
    <citation type="journal article" date="2016" name="Nat. Commun.">
        <title>Thousands of microbial genomes shed light on interconnected biogeochemical processes in an aquifer system.</title>
        <authorList>
            <person name="Anantharaman K."/>
            <person name="Brown C.T."/>
            <person name="Hug L.A."/>
            <person name="Sharon I."/>
            <person name="Castelle C.J."/>
            <person name="Probst A.J."/>
            <person name="Thomas B.C."/>
            <person name="Singh A."/>
            <person name="Wilkins M.J."/>
            <person name="Karaoz U."/>
            <person name="Brodie E.L."/>
            <person name="Williams K.H."/>
            <person name="Hubbard S.S."/>
            <person name="Banfield J.F."/>
        </authorList>
    </citation>
    <scope>NUCLEOTIDE SEQUENCE [LARGE SCALE GENOMIC DNA]</scope>
</reference>
<keyword evidence="4 7" id="KW-0689">Ribosomal protein</keyword>
<dbReference type="SUPFAM" id="SSF53137">
    <property type="entry name" value="Translational machinery components"/>
    <property type="match status" value="1"/>
</dbReference>
<keyword evidence="3 7" id="KW-0694">RNA-binding</keyword>
<dbReference type="GO" id="GO:0019843">
    <property type="term" value="F:rRNA binding"/>
    <property type="evidence" value="ECO:0007669"/>
    <property type="project" value="UniProtKB-UniRule"/>
</dbReference>
<keyword evidence="5 7" id="KW-0687">Ribonucleoprotein</keyword>
<evidence type="ECO:0000256" key="8">
    <source>
        <dbReference type="RuleBase" id="RU003629"/>
    </source>
</evidence>
<dbReference type="AlphaFoldDB" id="A0A1F5SKI3"/>
<dbReference type="EMBL" id="MFGC01000029">
    <property type="protein sequence ID" value="OGF27036.1"/>
    <property type="molecule type" value="Genomic_DNA"/>
</dbReference>
<dbReference type="Pfam" id="PF00411">
    <property type="entry name" value="Ribosomal_S11"/>
    <property type="match status" value="1"/>
</dbReference>
<evidence type="ECO:0000256" key="3">
    <source>
        <dbReference type="ARBA" id="ARBA00022884"/>
    </source>
</evidence>
<evidence type="ECO:0000256" key="2">
    <source>
        <dbReference type="ARBA" id="ARBA00022730"/>
    </source>
</evidence>
<evidence type="ECO:0000256" key="4">
    <source>
        <dbReference type="ARBA" id="ARBA00022980"/>
    </source>
</evidence>
<organism evidence="9 10">
    <name type="scientific">Candidatus Falkowbacteria bacterium RIFOXYA2_FULL_47_9</name>
    <dbReference type="NCBI Taxonomy" id="1797995"/>
    <lineage>
        <taxon>Bacteria</taxon>
        <taxon>Candidatus Falkowiibacteriota</taxon>
    </lineage>
</organism>
<accession>A0A1F5SKI3</accession>
<dbReference type="PANTHER" id="PTHR11759">
    <property type="entry name" value="40S RIBOSOMAL PROTEIN S14/30S RIBOSOMAL PROTEIN S11"/>
    <property type="match status" value="1"/>
</dbReference>
<dbReference type="FunFam" id="3.30.420.80:FF:000010">
    <property type="entry name" value="30S ribosomal protein S11"/>
    <property type="match status" value="1"/>
</dbReference>
<dbReference type="NCBIfam" id="NF003698">
    <property type="entry name" value="PRK05309.1"/>
    <property type="match status" value="1"/>
</dbReference>
<dbReference type="PROSITE" id="PS00054">
    <property type="entry name" value="RIBOSOMAL_S11"/>
    <property type="match status" value="1"/>
</dbReference>
<dbReference type="GO" id="GO:0003735">
    <property type="term" value="F:structural constituent of ribosome"/>
    <property type="evidence" value="ECO:0007669"/>
    <property type="project" value="InterPro"/>
</dbReference>
<dbReference type="GO" id="GO:1990904">
    <property type="term" value="C:ribonucleoprotein complex"/>
    <property type="evidence" value="ECO:0007669"/>
    <property type="project" value="UniProtKB-KW"/>
</dbReference>
<dbReference type="HAMAP" id="MF_01310">
    <property type="entry name" value="Ribosomal_uS11"/>
    <property type="match status" value="1"/>
</dbReference>
<evidence type="ECO:0000256" key="5">
    <source>
        <dbReference type="ARBA" id="ARBA00023274"/>
    </source>
</evidence>
<name>A0A1F5SKI3_9BACT</name>
<evidence type="ECO:0000313" key="9">
    <source>
        <dbReference type="EMBL" id="OGF27036.1"/>
    </source>
</evidence>
<dbReference type="GO" id="GO:0006412">
    <property type="term" value="P:translation"/>
    <property type="evidence" value="ECO:0007669"/>
    <property type="project" value="UniProtKB-UniRule"/>
</dbReference>
<dbReference type="NCBIfam" id="TIGR03632">
    <property type="entry name" value="uS11_bact"/>
    <property type="match status" value="1"/>
</dbReference>
<dbReference type="PIRSF" id="PIRSF002131">
    <property type="entry name" value="Ribosomal_S11"/>
    <property type="match status" value="1"/>
</dbReference>
<keyword evidence="2 7" id="KW-0699">rRNA-binding</keyword>
<dbReference type="GO" id="GO:0005840">
    <property type="term" value="C:ribosome"/>
    <property type="evidence" value="ECO:0007669"/>
    <property type="project" value="UniProtKB-KW"/>
</dbReference>
<gene>
    <name evidence="7" type="primary">rpsK</name>
    <name evidence="9" type="ORF">A2242_03035</name>
</gene>
<dbReference type="InterPro" id="IPR036967">
    <property type="entry name" value="Ribosomal_uS11_sf"/>
</dbReference>
<comment type="subunit">
    <text evidence="7">Part of the 30S ribosomal subunit. Interacts with proteins S7 and S18. Binds to IF-3.</text>
</comment>
<comment type="function">
    <text evidence="7">Located on the platform of the 30S subunit, it bridges several disparate RNA helices of the 16S rRNA. Forms part of the Shine-Dalgarno cleft in the 70S ribosome.</text>
</comment>
<dbReference type="Proteomes" id="UP000178925">
    <property type="component" value="Unassembled WGS sequence"/>
</dbReference>
<dbReference type="InterPro" id="IPR018102">
    <property type="entry name" value="Ribosomal_uS11_CS"/>
</dbReference>
<dbReference type="STRING" id="1797995.A2242_03035"/>
<dbReference type="Gene3D" id="3.30.420.80">
    <property type="entry name" value="Ribosomal protein S11"/>
    <property type="match status" value="1"/>
</dbReference>
<evidence type="ECO:0000256" key="6">
    <source>
        <dbReference type="ARBA" id="ARBA00035160"/>
    </source>
</evidence>
<comment type="caution">
    <text evidence="9">The sequence shown here is derived from an EMBL/GenBank/DDBJ whole genome shotgun (WGS) entry which is preliminary data.</text>
</comment>
<dbReference type="InterPro" id="IPR001971">
    <property type="entry name" value="Ribosomal_uS11"/>
</dbReference>
<protein>
    <recommendedName>
        <fullName evidence="6 7">Small ribosomal subunit protein uS11</fullName>
    </recommendedName>
</protein>
<evidence type="ECO:0000313" key="10">
    <source>
        <dbReference type="Proteomes" id="UP000178925"/>
    </source>
</evidence>
<dbReference type="InterPro" id="IPR019981">
    <property type="entry name" value="Ribosomal_uS11_bac-type"/>
</dbReference>
<evidence type="ECO:0000256" key="7">
    <source>
        <dbReference type="HAMAP-Rule" id="MF_01310"/>
    </source>
</evidence>
<evidence type="ECO:0000256" key="1">
    <source>
        <dbReference type="ARBA" id="ARBA00006194"/>
    </source>
</evidence>
<proteinExistence type="inferred from homology"/>
<comment type="similarity">
    <text evidence="1 7 8">Belongs to the universal ribosomal protein uS11 family.</text>
</comment>